<evidence type="ECO:0000259" key="9">
    <source>
        <dbReference type="Pfam" id="PF12704"/>
    </source>
</evidence>
<dbReference type="EMBL" id="JAGSSW010000002">
    <property type="protein sequence ID" value="MBR8463346.1"/>
    <property type="molecule type" value="Genomic_DNA"/>
</dbReference>
<comment type="subcellular location">
    <subcellularLocation>
        <location evidence="1">Cell membrane</location>
        <topology evidence="1">Multi-pass membrane protein</topology>
    </subcellularLocation>
</comment>
<evidence type="ECO:0000256" key="5">
    <source>
        <dbReference type="ARBA" id="ARBA00023136"/>
    </source>
</evidence>
<feature type="transmembrane region" description="Helical" evidence="7">
    <location>
        <begin position="358"/>
        <end position="384"/>
    </location>
</feature>
<evidence type="ECO:0000259" key="8">
    <source>
        <dbReference type="Pfam" id="PF02687"/>
    </source>
</evidence>
<dbReference type="Proteomes" id="UP000682951">
    <property type="component" value="Unassembled WGS sequence"/>
</dbReference>
<reference evidence="10 11" key="1">
    <citation type="submission" date="2021-04" db="EMBL/GenBank/DDBJ databases">
        <title>Molecular and phenotypic characterization and identification of bacterial isolates recovered from the Anatolian ground squirrels (Spermophilus xanthoprymnus) and which have the potential to form a new species in the Campylobacter genus.</title>
        <authorList>
            <person name="Aydin F."/>
            <person name="Abay S."/>
            <person name="Kayman T."/>
            <person name="Karakaya E."/>
            <person name="Mustak H.K."/>
            <person name="Mustak I.B."/>
            <person name="Bilgin N."/>
            <person name="Duzler A."/>
            <person name="Sahin O."/>
            <person name="Guran O."/>
            <person name="Saticioglu I.B."/>
        </authorList>
    </citation>
    <scope>NUCLEOTIDE SEQUENCE [LARGE SCALE GENOMIC DNA]</scope>
    <source>
        <strain evidence="11">faydin-G24</strain>
    </source>
</reference>
<feature type="domain" description="MacB-like periplasmic core" evidence="9">
    <location>
        <begin position="22"/>
        <end position="205"/>
    </location>
</feature>
<keyword evidence="4 7" id="KW-1133">Transmembrane helix</keyword>
<comment type="caution">
    <text evidence="10">The sequence shown here is derived from an EMBL/GenBank/DDBJ whole genome shotgun (WGS) entry which is preliminary data.</text>
</comment>
<dbReference type="InterPro" id="IPR050250">
    <property type="entry name" value="Macrolide_Exporter_MacB"/>
</dbReference>
<dbReference type="RefSeq" id="WP_212141543.1">
    <property type="nucleotide sequence ID" value="NZ_JAGSSW010000002.1"/>
</dbReference>
<evidence type="ECO:0000256" key="2">
    <source>
        <dbReference type="ARBA" id="ARBA00022475"/>
    </source>
</evidence>
<dbReference type="InterPro" id="IPR025857">
    <property type="entry name" value="MacB_PCD"/>
</dbReference>
<gene>
    <name evidence="10" type="ORF">KDD93_02010</name>
</gene>
<keyword evidence="2" id="KW-1003">Cell membrane</keyword>
<evidence type="ECO:0000256" key="3">
    <source>
        <dbReference type="ARBA" id="ARBA00022692"/>
    </source>
</evidence>
<evidence type="ECO:0000256" key="6">
    <source>
        <dbReference type="ARBA" id="ARBA00038076"/>
    </source>
</evidence>
<keyword evidence="3 7" id="KW-0812">Transmembrane</keyword>
<comment type="similarity">
    <text evidence="6">Belongs to the ABC-4 integral membrane protein family.</text>
</comment>
<keyword evidence="5 7" id="KW-0472">Membrane</keyword>
<dbReference type="Pfam" id="PF12704">
    <property type="entry name" value="MacB_PCD"/>
    <property type="match status" value="1"/>
</dbReference>
<evidence type="ECO:0000256" key="1">
    <source>
        <dbReference type="ARBA" id="ARBA00004651"/>
    </source>
</evidence>
<dbReference type="InterPro" id="IPR003838">
    <property type="entry name" value="ABC3_permease_C"/>
</dbReference>
<feature type="transmembrane region" description="Helical" evidence="7">
    <location>
        <begin position="305"/>
        <end position="325"/>
    </location>
</feature>
<dbReference type="Pfam" id="PF02687">
    <property type="entry name" value="FtsX"/>
    <property type="match status" value="1"/>
</dbReference>
<sequence>MKNIQLRLIKSSITGSKVQKLMAFITILLATILIACMLNITLKIGDQVAGELRSYGSNIVVLPRGDSLSIEIEGKSFTPLKSQNFIKEANLYKIKDIFWRNNIVAFAPFLSINVKDTNGKEFALVGTYFDKNIGLADEPEFSTGVKALFGFWGVSGEWVKDDSIDEVLVGAELAEREGLKIGDTLNLNGVSSTKSVKVIGILNGASDETHKLVGSLKLAQELSGHIGEFSKAEVSAMTIPENDLSLKARRNLDSLDSVEYDLWYCSAYVSSIAYQIEENFAGISAKASLQVSDAESNIVKKIQSLMGIVSIIALIVSAIGITSLMTSEIYRRKKEIGLLKAIGASNFEIYTLFVSESLVVAFFAGVIGAFLGYALSYVMAYTIFSHGIGIAWIVLPLCVAFALLISVIGSLVPMRNVINLLPAEVLYDRK</sequence>
<feature type="transmembrane region" description="Helical" evidence="7">
    <location>
        <begin position="390"/>
        <end position="412"/>
    </location>
</feature>
<evidence type="ECO:0000256" key="4">
    <source>
        <dbReference type="ARBA" id="ARBA00022989"/>
    </source>
</evidence>
<proteinExistence type="inferred from homology"/>
<name>A0ABS5HGE2_9BACT</name>
<protein>
    <submittedName>
        <fullName evidence="10">ABC transporter permease</fullName>
    </submittedName>
</protein>
<evidence type="ECO:0000256" key="7">
    <source>
        <dbReference type="SAM" id="Phobius"/>
    </source>
</evidence>
<evidence type="ECO:0000313" key="11">
    <source>
        <dbReference type="Proteomes" id="UP000682951"/>
    </source>
</evidence>
<feature type="transmembrane region" description="Helical" evidence="7">
    <location>
        <begin position="21"/>
        <end position="42"/>
    </location>
</feature>
<dbReference type="PANTHER" id="PTHR30572:SF4">
    <property type="entry name" value="ABC TRANSPORTER PERMEASE YTRF"/>
    <property type="match status" value="1"/>
</dbReference>
<accession>A0ABS5HGE2</accession>
<dbReference type="PANTHER" id="PTHR30572">
    <property type="entry name" value="MEMBRANE COMPONENT OF TRANSPORTER-RELATED"/>
    <property type="match status" value="1"/>
</dbReference>
<feature type="domain" description="ABC3 transporter permease C-terminal" evidence="8">
    <location>
        <begin position="308"/>
        <end position="420"/>
    </location>
</feature>
<keyword evidence="11" id="KW-1185">Reference proteome</keyword>
<organism evidence="10 11">
    <name type="scientific">Campylobacter anatolicus</name>
    <dbReference type="NCBI Taxonomy" id="2829105"/>
    <lineage>
        <taxon>Bacteria</taxon>
        <taxon>Pseudomonadati</taxon>
        <taxon>Campylobacterota</taxon>
        <taxon>Epsilonproteobacteria</taxon>
        <taxon>Campylobacterales</taxon>
        <taxon>Campylobacteraceae</taxon>
        <taxon>Campylobacter</taxon>
    </lineage>
</organism>
<evidence type="ECO:0000313" key="10">
    <source>
        <dbReference type="EMBL" id="MBR8463346.1"/>
    </source>
</evidence>